<dbReference type="Pfam" id="PF06739">
    <property type="entry name" value="SBBP"/>
    <property type="match status" value="1"/>
</dbReference>
<protein>
    <submittedName>
        <fullName evidence="1">Uncharacterized protein</fullName>
    </submittedName>
</protein>
<dbReference type="InterPro" id="IPR010620">
    <property type="entry name" value="SBBP_repeat"/>
</dbReference>
<dbReference type="EMBL" id="CP012672">
    <property type="protein sequence ID" value="AUX36990.1"/>
    <property type="molecule type" value="Genomic_DNA"/>
</dbReference>
<dbReference type="RefSeq" id="WP_129579715.1">
    <property type="nucleotide sequence ID" value="NZ_CP012672.1"/>
</dbReference>
<dbReference type="PANTHER" id="PTHR35580">
    <property type="entry name" value="CELL SURFACE GLYCOPROTEIN (S-LAYER PROTEIN)-LIKE PROTEIN"/>
    <property type="match status" value="1"/>
</dbReference>
<dbReference type="SUPFAM" id="SSF50998">
    <property type="entry name" value="Quinoprotein alcohol dehydrogenase-like"/>
    <property type="match status" value="2"/>
</dbReference>
<dbReference type="PANTHER" id="PTHR35580:SF1">
    <property type="entry name" value="PHYTASE-LIKE DOMAIN-CONTAINING PROTEIN"/>
    <property type="match status" value="1"/>
</dbReference>
<dbReference type="Proteomes" id="UP000295497">
    <property type="component" value="Chromosome"/>
</dbReference>
<dbReference type="InterPro" id="IPR011042">
    <property type="entry name" value="6-blade_b-propeller_TolB-like"/>
</dbReference>
<sequence length="415" mass="42817">MQVPVDIAVDGDGSTIIAGNFGGSLDIGEAQLVGHETDDVFVIKLGPSGAPVWSRSFGDDDLQHVQRISTDADGNVLLIGDFRGTIDLGGGPLASAGARDIFVAKLDPSGRHVWSKRLGGAHDQLGRGIAADRDGNVLIAGTLWGSVDFGGGVMTSAGGDDLFVAKLDRSGEYVWARTYGDQETQEASDLTVDGQGNVVVTGYALGVVDFGDGPTVGAGMPDAILVKLDKNGSTLWSHRFGDEDTQFGHSVGVDDEGSVVMAGAARGSIDFPDGAFHSAGAYDLYVAKFDAAGELLWHRQFGDAQDQSSIAVSIDRAGAVLLTGSFEGSLAFGCSPLVSAGKTDAFAAKLDPYGDPLWSWSMGDADPQAATGIIGAPGGNIVVTGELLGTIGLKFHPLPAAGDMSSDIFLARFRP</sequence>
<gene>
    <name evidence="1" type="ORF">SOCE836_092090</name>
</gene>
<organism evidence="1 2">
    <name type="scientific">Sorangium cellulosum</name>
    <name type="common">Polyangium cellulosum</name>
    <dbReference type="NCBI Taxonomy" id="56"/>
    <lineage>
        <taxon>Bacteria</taxon>
        <taxon>Pseudomonadati</taxon>
        <taxon>Myxococcota</taxon>
        <taxon>Polyangia</taxon>
        <taxon>Polyangiales</taxon>
        <taxon>Polyangiaceae</taxon>
        <taxon>Sorangium</taxon>
    </lineage>
</organism>
<proteinExistence type="predicted"/>
<dbReference type="AlphaFoldDB" id="A0A4P2R221"/>
<evidence type="ECO:0000313" key="2">
    <source>
        <dbReference type="Proteomes" id="UP000295497"/>
    </source>
</evidence>
<dbReference type="Gene3D" id="2.80.10.50">
    <property type="match status" value="1"/>
</dbReference>
<dbReference type="InterPro" id="IPR011047">
    <property type="entry name" value="Quinoprotein_ADH-like_sf"/>
</dbReference>
<dbReference type="InterPro" id="IPR052918">
    <property type="entry name" value="Motility_Chemotaxis_Reg"/>
</dbReference>
<dbReference type="Gene3D" id="2.120.10.30">
    <property type="entry name" value="TolB, C-terminal domain"/>
    <property type="match status" value="1"/>
</dbReference>
<name>A0A4P2R221_SORCE</name>
<evidence type="ECO:0000313" key="1">
    <source>
        <dbReference type="EMBL" id="AUX36990.1"/>
    </source>
</evidence>
<reference evidence="1 2" key="1">
    <citation type="submission" date="2015-09" db="EMBL/GenBank/DDBJ databases">
        <title>Sorangium comparison.</title>
        <authorList>
            <person name="Zaburannyi N."/>
            <person name="Bunk B."/>
            <person name="Overmann J."/>
            <person name="Mueller R."/>
        </authorList>
    </citation>
    <scope>NUCLEOTIDE SEQUENCE [LARGE SCALE GENOMIC DNA]</scope>
    <source>
        <strain evidence="1 2">So ce836</strain>
    </source>
</reference>
<accession>A0A4P2R221</accession>